<dbReference type="PANTHER" id="PTHR30349:SF81">
    <property type="entry name" value="TYROSINE RECOMBINASE XERC"/>
    <property type="match status" value="1"/>
</dbReference>
<dbReference type="InterPro" id="IPR013762">
    <property type="entry name" value="Integrase-like_cat_sf"/>
</dbReference>
<reference evidence="7 8" key="1">
    <citation type="submission" date="2020-02" db="EMBL/GenBank/DDBJ databases">
        <title>Characterization of phylogenetic diversity of novel bifidobacterial species isolated in Czech ZOOs.</title>
        <authorList>
            <person name="Lugli G.A."/>
            <person name="Vera N.B."/>
            <person name="Ventura M."/>
        </authorList>
    </citation>
    <scope>NUCLEOTIDE SEQUENCE [LARGE SCALE GENOMIC DNA]</scope>
    <source>
        <strain evidence="7 8">DSM 109963</strain>
    </source>
</reference>
<dbReference type="Proteomes" id="UP000553756">
    <property type="component" value="Unassembled WGS sequence"/>
</dbReference>
<keyword evidence="3" id="KW-0233">DNA recombination</keyword>
<evidence type="ECO:0000256" key="2">
    <source>
        <dbReference type="ARBA" id="ARBA00023125"/>
    </source>
</evidence>
<dbReference type="EMBL" id="JAAIIJ010000028">
    <property type="protein sequence ID" value="NMN02758.1"/>
    <property type="molecule type" value="Genomic_DNA"/>
</dbReference>
<dbReference type="InterPro" id="IPR010998">
    <property type="entry name" value="Integrase_recombinase_N"/>
</dbReference>
<dbReference type="RefSeq" id="WP_172146965.1">
    <property type="nucleotide sequence ID" value="NZ_JAAIIJ010000028.1"/>
</dbReference>
<dbReference type="PROSITE" id="PS51898">
    <property type="entry name" value="TYR_RECOMBINASE"/>
    <property type="match status" value="1"/>
</dbReference>
<accession>A0ABX1T0R3</accession>
<evidence type="ECO:0000256" key="3">
    <source>
        <dbReference type="ARBA" id="ARBA00023172"/>
    </source>
</evidence>
<name>A0ABX1T0R3_9BIFI</name>
<evidence type="ECO:0000313" key="7">
    <source>
        <dbReference type="EMBL" id="NMN02758.1"/>
    </source>
</evidence>
<dbReference type="Pfam" id="PF00589">
    <property type="entry name" value="Phage_integrase"/>
    <property type="match status" value="1"/>
</dbReference>
<sequence length="284" mass="32086">METLSELTARFLVGLSPRTQVTYKGRLREWFRWCAENNINALDVNRTHIEVFGAWDANHERRPKRSAYSVMSIICCFYRFLYEEGAIDDDPGKNVRRPRLYGHSDGTCLTREQASRFLGEAERMDAQTYALCCLLLLNGLRIGEALGLNVSDYHPGGRWVGLHRKGDWNQRIAISQRTCDALSAHIRGRKSGAVFRTRTGKRLDKQEAVGIVSSVALRIGVAGITPHSLRRTFCTLARDAGVPDRDIMAAGGWNSPQMLDYYDMARRGMNGEATEALQEYLTRP</sequence>
<keyword evidence="1" id="KW-0229">DNA integration</keyword>
<evidence type="ECO:0000259" key="6">
    <source>
        <dbReference type="PROSITE" id="PS51900"/>
    </source>
</evidence>
<organism evidence="7 8">
    <name type="scientific">Bifidobacterium panos</name>
    <dbReference type="NCBI Taxonomy" id="2675321"/>
    <lineage>
        <taxon>Bacteria</taxon>
        <taxon>Bacillati</taxon>
        <taxon>Actinomycetota</taxon>
        <taxon>Actinomycetes</taxon>
        <taxon>Bifidobacteriales</taxon>
        <taxon>Bifidobacteriaceae</taxon>
        <taxon>Bifidobacterium</taxon>
    </lineage>
</organism>
<dbReference type="Pfam" id="PF02899">
    <property type="entry name" value="Phage_int_SAM_1"/>
    <property type="match status" value="1"/>
</dbReference>
<dbReference type="Gene3D" id="1.10.150.130">
    <property type="match status" value="1"/>
</dbReference>
<evidence type="ECO:0000259" key="5">
    <source>
        <dbReference type="PROSITE" id="PS51898"/>
    </source>
</evidence>
<dbReference type="CDD" id="cd00397">
    <property type="entry name" value="DNA_BRE_C"/>
    <property type="match status" value="1"/>
</dbReference>
<dbReference type="InterPro" id="IPR044068">
    <property type="entry name" value="CB"/>
</dbReference>
<dbReference type="InterPro" id="IPR002104">
    <property type="entry name" value="Integrase_catalytic"/>
</dbReference>
<feature type="domain" description="Core-binding (CB)" evidence="6">
    <location>
        <begin position="2"/>
        <end position="82"/>
    </location>
</feature>
<dbReference type="SUPFAM" id="SSF56349">
    <property type="entry name" value="DNA breaking-rejoining enzymes"/>
    <property type="match status" value="1"/>
</dbReference>
<dbReference type="InterPro" id="IPR050090">
    <property type="entry name" value="Tyrosine_recombinase_XerCD"/>
</dbReference>
<dbReference type="InterPro" id="IPR004107">
    <property type="entry name" value="Integrase_SAM-like_N"/>
</dbReference>
<comment type="caution">
    <text evidence="7">The sequence shown here is derived from an EMBL/GenBank/DDBJ whole genome shotgun (WGS) entry which is preliminary data.</text>
</comment>
<dbReference type="Gene3D" id="1.10.443.10">
    <property type="entry name" value="Intergrase catalytic core"/>
    <property type="match status" value="1"/>
</dbReference>
<dbReference type="InterPro" id="IPR011010">
    <property type="entry name" value="DNA_brk_join_enz"/>
</dbReference>
<proteinExistence type="predicted"/>
<dbReference type="PANTHER" id="PTHR30349">
    <property type="entry name" value="PHAGE INTEGRASE-RELATED"/>
    <property type="match status" value="1"/>
</dbReference>
<evidence type="ECO:0000256" key="1">
    <source>
        <dbReference type="ARBA" id="ARBA00022908"/>
    </source>
</evidence>
<protein>
    <submittedName>
        <fullName evidence="7">Integrase</fullName>
    </submittedName>
</protein>
<dbReference type="PROSITE" id="PS51900">
    <property type="entry name" value="CB"/>
    <property type="match status" value="1"/>
</dbReference>
<keyword evidence="8" id="KW-1185">Reference proteome</keyword>
<keyword evidence="2 4" id="KW-0238">DNA-binding</keyword>
<feature type="domain" description="Tyr recombinase" evidence="5">
    <location>
        <begin position="104"/>
        <end position="275"/>
    </location>
</feature>
<evidence type="ECO:0000256" key="4">
    <source>
        <dbReference type="PROSITE-ProRule" id="PRU01248"/>
    </source>
</evidence>
<evidence type="ECO:0000313" key="8">
    <source>
        <dbReference type="Proteomes" id="UP000553756"/>
    </source>
</evidence>
<gene>
    <name evidence="7" type="ORF">G1C94_1380</name>
</gene>